<accession>A0ABW0GUS5</accession>
<feature type="transmembrane region" description="Helical" evidence="7">
    <location>
        <begin position="239"/>
        <end position="258"/>
    </location>
</feature>
<name>A0ABW0GUS5_9MICO</name>
<evidence type="ECO:0000313" key="9">
    <source>
        <dbReference type="EMBL" id="MFC5382651.1"/>
    </source>
</evidence>
<feature type="transmembrane region" description="Helical" evidence="7">
    <location>
        <begin position="337"/>
        <end position="366"/>
    </location>
</feature>
<feature type="transmembrane region" description="Helical" evidence="7">
    <location>
        <begin position="270"/>
        <end position="289"/>
    </location>
</feature>
<keyword evidence="10" id="KW-1185">Reference proteome</keyword>
<evidence type="ECO:0000256" key="1">
    <source>
        <dbReference type="ARBA" id="ARBA00004141"/>
    </source>
</evidence>
<gene>
    <name evidence="9" type="ORF">ACFPJ6_17945</name>
</gene>
<protein>
    <submittedName>
        <fullName evidence="9">Cation:proton antiporter</fullName>
    </submittedName>
</protein>
<sequence>MALDHTAVLLLELGALVVGLSLLAGLAARLDLPAVPLYLVAGLALGQGGLVAPTESEAFLATAAEVGVLLLLLSLGLEFSAEELVGTLRRQAPVGGLDLVLNGVPGVVAGLLLGLGPAGALALGGVTYISSSGVVAKALRDLGRLGNRETPAVLGVLVIEDLAMAVYLPVLTVVVTGAGLLAGLGVVAVAVGVVTVVLVVALRHGPRLTRLLPVRPELLTLAVVGLTLLVAGIAEAAQVSAAVGAFLVGVAVSGDVADKVRDLLAPLRDLFAAVFFVWFGIGIDPTSLLPVLAPAAVLAAVTAATKVATGWVAAGREGVGPRGRLRAGTALVPRGEFSIVVAGLAAPALGAAGAVLAALSACYVLLLAVGGPLLMRVSDPVADRLRLGAHRARGVT</sequence>
<reference evidence="10" key="1">
    <citation type="journal article" date="2019" name="Int. J. Syst. Evol. Microbiol.">
        <title>The Global Catalogue of Microorganisms (GCM) 10K type strain sequencing project: providing services to taxonomists for standard genome sequencing and annotation.</title>
        <authorList>
            <consortium name="The Broad Institute Genomics Platform"/>
            <consortium name="The Broad Institute Genome Sequencing Center for Infectious Disease"/>
            <person name="Wu L."/>
            <person name="Ma J."/>
        </authorList>
    </citation>
    <scope>NUCLEOTIDE SEQUENCE [LARGE SCALE GENOMIC DNA]</scope>
    <source>
        <strain evidence="10">CCUG 43114</strain>
    </source>
</reference>
<dbReference type="EMBL" id="JBHSLD010000028">
    <property type="protein sequence ID" value="MFC5382651.1"/>
    <property type="molecule type" value="Genomic_DNA"/>
</dbReference>
<evidence type="ECO:0000256" key="6">
    <source>
        <dbReference type="ARBA" id="ARBA00023136"/>
    </source>
</evidence>
<feature type="transmembrane region" description="Helical" evidence="7">
    <location>
        <begin position="180"/>
        <end position="202"/>
    </location>
</feature>
<dbReference type="Proteomes" id="UP001596122">
    <property type="component" value="Unassembled WGS sequence"/>
</dbReference>
<evidence type="ECO:0000256" key="7">
    <source>
        <dbReference type="SAM" id="Phobius"/>
    </source>
</evidence>
<evidence type="ECO:0000256" key="4">
    <source>
        <dbReference type="ARBA" id="ARBA00022692"/>
    </source>
</evidence>
<evidence type="ECO:0000313" key="10">
    <source>
        <dbReference type="Proteomes" id="UP001596122"/>
    </source>
</evidence>
<feature type="transmembrane region" description="Helical" evidence="7">
    <location>
        <begin position="6"/>
        <end position="28"/>
    </location>
</feature>
<dbReference type="PANTHER" id="PTHR42751">
    <property type="entry name" value="SODIUM/HYDROGEN EXCHANGER FAMILY/TRKA DOMAIN PROTEIN"/>
    <property type="match status" value="1"/>
</dbReference>
<feature type="transmembrane region" description="Helical" evidence="7">
    <location>
        <begin position="151"/>
        <end position="174"/>
    </location>
</feature>
<evidence type="ECO:0000256" key="2">
    <source>
        <dbReference type="ARBA" id="ARBA00005551"/>
    </source>
</evidence>
<dbReference type="RefSeq" id="WP_340270341.1">
    <property type="nucleotide sequence ID" value="NZ_JBBEOG010000006.1"/>
</dbReference>
<proteinExistence type="inferred from homology"/>
<evidence type="ECO:0000256" key="3">
    <source>
        <dbReference type="ARBA" id="ARBA00022448"/>
    </source>
</evidence>
<feature type="transmembrane region" description="Helical" evidence="7">
    <location>
        <begin position="58"/>
        <end position="80"/>
    </location>
</feature>
<dbReference type="Gene3D" id="1.20.1530.20">
    <property type="match status" value="1"/>
</dbReference>
<evidence type="ECO:0000256" key="5">
    <source>
        <dbReference type="ARBA" id="ARBA00022989"/>
    </source>
</evidence>
<keyword evidence="5 7" id="KW-1133">Transmembrane helix</keyword>
<organism evidence="9 10">
    <name type="scientific">Aquipuribacter nitratireducens</name>
    <dbReference type="NCBI Taxonomy" id="650104"/>
    <lineage>
        <taxon>Bacteria</taxon>
        <taxon>Bacillati</taxon>
        <taxon>Actinomycetota</taxon>
        <taxon>Actinomycetes</taxon>
        <taxon>Micrococcales</taxon>
        <taxon>Intrasporangiaceae</taxon>
        <taxon>Aquipuribacter</taxon>
    </lineage>
</organism>
<dbReference type="InterPro" id="IPR006153">
    <property type="entry name" value="Cation/H_exchanger_TM"/>
</dbReference>
<keyword evidence="4 7" id="KW-0812">Transmembrane</keyword>
<feature type="domain" description="Cation/H+ exchanger transmembrane" evidence="8">
    <location>
        <begin position="21"/>
        <end position="374"/>
    </location>
</feature>
<keyword evidence="3" id="KW-0813">Transport</keyword>
<feature type="transmembrane region" description="Helical" evidence="7">
    <location>
        <begin position="214"/>
        <end position="233"/>
    </location>
</feature>
<keyword evidence="6 7" id="KW-0472">Membrane</keyword>
<evidence type="ECO:0000259" key="8">
    <source>
        <dbReference type="Pfam" id="PF00999"/>
    </source>
</evidence>
<comment type="similarity">
    <text evidence="2">Belongs to the monovalent cation:proton antiporter 2 (CPA2) transporter (TC 2.A.37) family.</text>
</comment>
<dbReference type="PANTHER" id="PTHR42751:SF6">
    <property type="entry name" value="CONSERVED INTEGRAL MEMBRANE TRANSPORT PROTEIN-RELATED"/>
    <property type="match status" value="1"/>
</dbReference>
<comment type="caution">
    <text evidence="9">The sequence shown here is derived from an EMBL/GenBank/DDBJ whole genome shotgun (WGS) entry which is preliminary data.</text>
</comment>
<dbReference type="InterPro" id="IPR038770">
    <property type="entry name" value="Na+/solute_symporter_sf"/>
</dbReference>
<comment type="subcellular location">
    <subcellularLocation>
        <location evidence="1">Membrane</location>
        <topology evidence="1">Multi-pass membrane protein</topology>
    </subcellularLocation>
</comment>
<feature type="transmembrane region" description="Helical" evidence="7">
    <location>
        <begin position="35"/>
        <end position="52"/>
    </location>
</feature>
<dbReference type="Pfam" id="PF00999">
    <property type="entry name" value="Na_H_Exchanger"/>
    <property type="match status" value="1"/>
</dbReference>